<dbReference type="OrthoDB" id="7426580at2"/>
<feature type="region of interest" description="Disordered" evidence="1">
    <location>
        <begin position="1"/>
        <end position="20"/>
    </location>
</feature>
<sequence length="178" mass="17806">MATDPNSGGTTPADVDFTPDAGVAATFEPGDALVADAGATGAGTTESADAAKPATTRQLVKDEASKLGGQATDRLRAFADDGKSRATGALGELAKAIEDAAGTIDEKVGAQFGDYARAASSQVTGLADSLNNKDVEELLDGARELIRKSPGIAVGTAAALGFVVARLLRSGVDANREA</sequence>
<accession>A0A285R166</accession>
<gene>
    <name evidence="2" type="ORF">SAMN06297144_2696</name>
</gene>
<dbReference type="AlphaFoldDB" id="A0A285R166"/>
<evidence type="ECO:0000313" key="3">
    <source>
        <dbReference type="Proteomes" id="UP000219494"/>
    </source>
</evidence>
<reference evidence="2 3" key="1">
    <citation type="submission" date="2017-07" db="EMBL/GenBank/DDBJ databases">
        <authorList>
            <person name="Sun Z.S."/>
            <person name="Albrecht U."/>
            <person name="Echele G."/>
            <person name="Lee C.C."/>
        </authorList>
    </citation>
    <scope>NUCLEOTIDE SEQUENCE [LARGE SCALE GENOMIC DNA]</scope>
    <source>
        <strain evidence="2 3">CGMCC 1.12672</strain>
    </source>
</reference>
<feature type="compositionally biased region" description="Low complexity" evidence="1">
    <location>
        <begin position="36"/>
        <end position="51"/>
    </location>
</feature>
<evidence type="ECO:0000256" key="1">
    <source>
        <dbReference type="SAM" id="MobiDB-lite"/>
    </source>
</evidence>
<proteinExistence type="predicted"/>
<dbReference type="RefSeq" id="WP_097064549.1">
    <property type="nucleotide sequence ID" value="NZ_OBMI01000003.1"/>
</dbReference>
<dbReference type="EMBL" id="OBMI01000003">
    <property type="protein sequence ID" value="SOB87564.1"/>
    <property type="molecule type" value="Genomic_DNA"/>
</dbReference>
<feature type="region of interest" description="Disordered" evidence="1">
    <location>
        <begin position="36"/>
        <end position="66"/>
    </location>
</feature>
<dbReference type="Proteomes" id="UP000219494">
    <property type="component" value="Unassembled WGS sequence"/>
</dbReference>
<name>A0A285R166_9SPHN</name>
<keyword evidence="3" id="KW-1185">Reference proteome</keyword>
<evidence type="ECO:0000313" key="2">
    <source>
        <dbReference type="EMBL" id="SOB87564.1"/>
    </source>
</evidence>
<protein>
    <submittedName>
        <fullName evidence="2">Uncharacterized protein</fullName>
    </submittedName>
</protein>
<feature type="compositionally biased region" description="Polar residues" evidence="1">
    <location>
        <begin position="1"/>
        <end position="10"/>
    </location>
</feature>
<organism evidence="2 3">
    <name type="scientific">Sphingomonas guangdongensis</name>
    <dbReference type="NCBI Taxonomy" id="1141890"/>
    <lineage>
        <taxon>Bacteria</taxon>
        <taxon>Pseudomonadati</taxon>
        <taxon>Pseudomonadota</taxon>
        <taxon>Alphaproteobacteria</taxon>
        <taxon>Sphingomonadales</taxon>
        <taxon>Sphingomonadaceae</taxon>
        <taxon>Sphingomonas</taxon>
    </lineage>
</organism>